<organism evidence="1 2">
    <name type="scientific">Inconstantimicrobium mannanitabidum</name>
    <dbReference type="NCBI Taxonomy" id="1604901"/>
    <lineage>
        <taxon>Bacteria</taxon>
        <taxon>Bacillati</taxon>
        <taxon>Bacillota</taxon>
        <taxon>Clostridia</taxon>
        <taxon>Eubacteriales</taxon>
        <taxon>Clostridiaceae</taxon>
        <taxon>Inconstantimicrobium</taxon>
    </lineage>
</organism>
<evidence type="ECO:0000313" key="1">
    <source>
        <dbReference type="EMBL" id="GKX66345.1"/>
    </source>
</evidence>
<protein>
    <submittedName>
        <fullName evidence="1">Uncharacterized protein</fullName>
    </submittedName>
</protein>
<name>A0ACB5RAW5_9CLOT</name>
<dbReference type="EMBL" id="BROD01000001">
    <property type="protein sequence ID" value="GKX66345.1"/>
    <property type="molecule type" value="Genomic_DNA"/>
</dbReference>
<proteinExistence type="predicted"/>
<comment type="caution">
    <text evidence="1">The sequence shown here is derived from an EMBL/GenBank/DDBJ whole genome shotgun (WGS) entry which is preliminary data.</text>
</comment>
<dbReference type="Proteomes" id="UP001058074">
    <property type="component" value="Unassembled WGS sequence"/>
</dbReference>
<sequence>MENIEEVTKREQMTLLLKKAGWYPNRKINISNFERQCIENGIELFDSAQKFLEQFTGLDKTVYFKSYHPVKEIGLSLHDYSFYFISSPTEEIDFVDDYKAILDFANEDCFYLGESGYHYPAVVAIGRSGKLYFKHDYSEDVWVFNDLIESMERELGHHNIETSSLYK</sequence>
<accession>A0ACB5RAW5</accession>
<keyword evidence="2" id="KW-1185">Reference proteome</keyword>
<evidence type="ECO:0000313" key="2">
    <source>
        <dbReference type="Proteomes" id="UP001058074"/>
    </source>
</evidence>
<gene>
    <name evidence="1" type="ORF">rsdtw13_16030</name>
</gene>
<reference evidence="1" key="1">
    <citation type="journal article" date="2025" name="Int. J. Syst. Evol. Microbiol.">
        <title>Inconstantimicrobium mannanitabidum sp. nov., a novel member of the family Clostridiaceae isolated from anoxic soil under the treatment of reductive soil disinfestation.</title>
        <authorList>
            <person name="Ueki A."/>
            <person name="Tonouchi A."/>
            <person name="Honma S."/>
            <person name="Kaku N."/>
            <person name="Ueki K."/>
        </authorList>
    </citation>
    <scope>NUCLEOTIDE SEQUENCE</scope>
    <source>
        <strain evidence="1">TW13</strain>
    </source>
</reference>